<dbReference type="Pfam" id="PF07549">
    <property type="entry name" value="Sec_GG"/>
    <property type="match status" value="1"/>
</dbReference>
<dbReference type="Pfam" id="PF21760">
    <property type="entry name" value="SecD_1st"/>
    <property type="match status" value="1"/>
</dbReference>
<evidence type="ECO:0000313" key="13">
    <source>
        <dbReference type="EMBL" id="OHA65154.1"/>
    </source>
</evidence>
<proteinExistence type="inferred from homology"/>
<dbReference type="Proteomes" id="UP000178065">
    <property type="component" value="Unassembled WGS sequence"/>
</dbReference>
<dbReference type="NCBIfam" id="TIGR01129">
    <property type="entry name" value="secD"/>
    <property type="match status" value="1"/>
</dbReference>
<feature type="transmembrane region" description="Helical" evidence="9">
    <location>
        <begin position="400"/>
        <end position="423"/>
    </location>
</feature>
<organism evidence="13 14">
    <name type="scientific">Candidatus Wildermuthbacteria bacterium RIFCSPHIGHO2_01_FULL_49_22b</name>
    <dbReference type="NCBI Taxonomy" id="1802448"/>
    <lineage>
        <taxon>Bacteria</taxon>
        <taxon>Candidatus Wildermuthiibacteriota</taxon>
    </lineage>
</organism>
<dbReference type="GO" id="GO:0006605">
    <property type="term" value="P:protein targeting"/>
    <property type="evidence" value="ECO:0007669"/>
    <property type="project" value="UniProtKB-UniRule"/>
</dbReference>
<feature type="transmembrane region" description="Helical" evidence="9">
    <location>
        <begin position="378"/>
        <end position="394"/>
    </location>
</feature>
<dbReference type="STRING" id="1802448.A2672_03125"/>
<dbReference type="InterPro" id="IPR055344">
    <property type="entry name" value="SecD_SecF_C_bact"/>
</dbReference>
<dbReference type="GO" id="GO:0043952">
    <property type="term" value="P:protein transport by the Sec complex"/>
    <property type="evidence" value="ECO:0007669"/>
    <property type="project" value="UniProtKB-UniRule"/>
</dbReference>
<sequence>MTPKRTAFLILFFVFFLGAATASFVFPQYLSLPGIPSRPFRLGLDLQGGLHLLYRADLENILPVDRDSAMQGLRDVIERRVNFFGISEPSVQLQGEGKDRRLIVELAGIEDPGQAIQLIGQTPYLEFKEYKENYEEILQQNQQVLETREGELEDPFLATPLTGRFLSRADIGLEQVTQEPLITLQFNEEGALLFEELTRKNVGLPLAIFLDGVLLQAPIVQGEISGGRAQITGQFTAQEVQEVVRELNAGALPVPISLLSQQSVGAALGTESLQKSLTAGLLGFVLVAGFMIAAYRIPGMVAVIALVLYVFVLLSLFKLIPITLTLAGIAGAILSLGMAVDANILIFARMREEFQSGKSFSLALKDGFSRAWPSIRDGNITTLAVALVLFWFGTSFVKGFAVTLSLGVLMSMFSAIFVTKNLLKLFADSTITRIVWLWR</sequence>
<dbReference type="PANTHER" id="PTHR30081">
    <property type="entry name" value="PROTEIN-EXPORT MEMBRANE PROTEIN SEC"/>
    <property type="match status" value="1"/>
</dbReference>
<evidence type="ECO:0000256" key="9">
    <source>
        <dbReference type="HAMAP-Rule" id="MF_01463"/>
    </source>
</evidence>
<dbReference type="InterPro" id="IPR022813">
    <property type="entry name" value="SecD/SecF_arch_bac"/>
</dbReference>
<comment type="function">
    <text evidence="9">Part of the Sec protein translocase complex. Interacts with the SecYEG preprotein conducting channel. SecDF uses the proton motive force (PMF) to complete protein translocation after the ATP-dependent function of SecA.</text>
</comment>
<dbReference type="AlphaFoldDB" id="A0A1G2QX03"/>
<evidence type="ECO:0000313" key="14">
    <source>
        <dbReference type="Proteomes" id="UP000178065"/>
    </source>
</evidence>
<dbReference type="InterPro" id="IPR054384">
    <property type="entry name" value="SecDF_P1_head"/>
</dbReference>
<feature type="domain" description="SecDF P1 head subdomain" evidence="12">
    <location>
        <begin position="160"/>
        <end position="254"/>
    </location>
</feature>
<keyword evidence="3 9" id="KW-1003">Cell membrane</keyword>
<evidence type="ECO:0000256" key="7">
    <source>
        <dbReference type="ARBA" id="ARBA00023010"/>
    </source>
</evidence>
<dbReference type="Gene3D" id="3.30.70.3220">
    <property type="match status" value="1"/>
</dbReference>
<dbReference type="InterPro" id="IPR022646">
    <property type="entry name" value="SecD/SecF_CS"/>
</dbReference>
<keyword evidence="6 9" id="KW-1133">Transmembrane helix</keyword>
<dbReference type="SUPFAM" id="SSF82866">
    <property type="entry name" value="Multidrug efflux transporter AcrB transmembrane domain"/>
    <property type="match status" value="1"/>
</dbReference>
<comment type="subcellular location">
    <subcellularLocation>
        <location evidence="1 9">Cell membrane</location>
        <topology evidence="1 9">Multi-pass membrane protein</topology>
    </subcellularLocation>
</comment>
<keyword evidence="2 9" id="KW-0813">Transport</keyword>
<reference evidence="13 14" key="1">
    <citation type="journal article" date="2016" name="Nat. Commun.">
        <title>Thousands of microbial genomes shed light on interconnected biogeochemical processes in an aquifer system.</title>
        <authorList>
            <person name="Anantharaman K."/>
            <person name="Brown C.T."/>
            <person name="Hug L.A."/>
            <person name="Sharon I."/>
            <person name="Castelle C.J."/>
            <person name="Probst A.J."/>
            <person name="Thomas B.C."/>
            <person name="Singh A."/>
            <person name="Wilkins M.J."/>
            <person name="Karaoz U."/>
            <person name="Brodie E.L."/>
            <person name="Williams K.H."/>
            <person name="Hubbard S.S."/>
            <person name="Banfield J.F."/>
        </authorList>
    </citation>
    <scope>NUCLEOTIDE SEQUENCE [LARGE SCALE GENOMIC DNA]</scope>
</reference>
<gene>
    <name evidence="9" type="primary">secD</name>
    <name evidence="13" type="ORF">A2672_03125</name>
</gene>
<evidence type="ECO:0000256" key="8">
    <source>
        <dbReference type="ARBA" id="ARBA00023136"/>
    </source>
</evidence>
<feature type="transmembrane region" description="Helical" evidence="9">
    <location>
        <begin position="277"/>
        <end position="295"/>
    </location>
</feature>
<dbReference type="Gene3D" id="1.20.1640.10">
    <property type="entry name" value="Multidrug efflux transporter AcrB transmembrane domain"/>
    <property type="match status" value="1"/>
</dbReference>
<evidence type="ECO:0000256" key="6">
    <source>
        <dbReference type="ARBA" id="ARBA00022989"/>
    </source>
</evidence>
<evidence type="ECO:0000256" key="1">
    <source>
        <dbReference type="ARBA" id="ARBA00004651"/>
    </source>
</evidence>
<dbReference type="Pfam" id="PF02355">
    <property type="entry name" value="SecD_SecF_C"/>
    <property type="match status" value="1"/>
</dbReference>
<evidence type="ECO:0000259" key="12">
    <source>
        <dbReference type="Pfam" id="PF22599"/>
    </source>
</evidence>
<evidence type="ECO:0000259" key="11">
    <source>
        <dbReference type="Pfam" id="PF21760"/>
    </source>
</evidence>
<dbReference type="GO" id="GO:0015450">
    <property type="term" value="F:protein-transporting ATPase activity"/>
    <property type="evidence" value="ECO:0007669"/>
    <property type="project" value="InterPro"/>
</dbReference>
<keyword evidence="4 9" id="KW-0812">Transmembrane</keyword>
<keyword evidence="5 9" id="KW-0653">Protein transport</keyword>
<comment type="caution">
    <text evidence="13">The sequence shown here is derived from an EMBL/GenBank/DDBJ whole genome shotgun (WGS) entry which is preliminary data.</text>
</comment>
<keyword evidence="8 9" id="KW-0472">Membrane</keyword>
<dbReference type="NCBIfam" id="TIGR00916">
    <property type="entry name" value="2A0604s01"/>
    <property type="match status" value="1"/>
</dbReference>
<feature type="domain" description="Protein translocase subunit SecDF P1" evidence="11">
    <location>
        <begin position="71"/>
        <end position="131"/>
    </location>
</feature>
<dbReference type="InterPro" id="IPR048631">
    <property type="entry name" value="SecD_1st"/>
</dbReference>
<feature type="transmembrane region" description="Helical" evidence="9">
    <location>
        <begin position="326"/>
        <end position="348"/>
    </location>
</feature>
<dbReference type="GO" id="GO:0005886">
    <property type="term" value="C:plasma membrane"/>
    <property type="evidence" value="ECO:0007669"/>
    <property type="project" value="UniProtKB-SubCell"/>
</dbReference>
<evidence type="ECO:0000256" key="2">
    <source>
        <dbReference type="ARBA" id="ARBA00022448"/>
    </source>
</evidence>
<protein>
    <recommendedName>
        <fullName evidence="9">Protein translocase subunit SecD</fullName>
    </recommendedName>
</protein>
<dbReference type="InterPro" id="IPR005791">
    <property type="entry name" value="SecD"/>
</dbReference>
<comment type="caution">
    <text evidence="9">Lacks conserved residue(s) required for the propagation of feature annotation.</text>
</comment>
<dbReference type="PANTHER" id="PTHR30081:SF1">
    <property type="entry name" value="PROTEIN TRANSLOCASE SUBUNIT SECD"/>
    <property type="match status" value="1"/>
</dbReference>
<evidence type="ECO:0000256" key="3">
    <source>
        <dbReference type="ARBA" id="ARBA00022475"/>
    </source>
</evidence>
<dbReference type="EMBL" id="MHTT01000017">
    <property type="protein sequence ID" value="OHA65154.1"/>
    <property type="molecule type" value="Genomic_DNA"/>
</dbReference>
<keyword evidence="7 9" id="KW-0811">Translocation</keyword>
<name>A0A1G2QX03_9BACT</name>
<evidence type="ECO:0000256" key="4">
    <source>
        <dbReference type="ARBA" id="ARBA00022692"/>
    </source>
</evidence>
<comment type="subunit">
    <text evidence="9">Forms a complex with SecF. Part of the essential Sec protein translocation apparatus which comprises SecA, SecYEG and auxiliary proteins SecDF. Other proteins may also be involved.</text>
</comment>
<feature type="transmembrane region" description="Helical" evidence="9">
    <location>
        <begin position="302"/>
        <end position="320"/>
    </location>
</feature>
<dbReference type="GO" id="GO:0065002">
    <property type="term" value="P:intracellular protein transmembrane transport"/>
    <property type="evidence" value="ECO:0007669"/>
    <property type="project" value="UniProtKB-UniRule"/>
</dbReference>
<dbReference type="InterPro" id="IPR048634">
    <property type="entry name" value="SecD_SecF_C"/>
</dbReference>
<dbReference type="HAMAP" id="MF_01463_B">
    <property type="entry name" value="SecD_B"/>
    <property type="match status" value="1"/>
</dbReference>
<evidence type="ECO:0000259" key="10">
    <source>
        <dbReference type="Pfam" id="PF02355"/>
    </source>
</evidence>
<evidence type="ECO:0000256" key="5">
    <source>
        <dbReference type="ARBA" id="ARBA00022927"/>
    </source>
</evidence>
<feature type="domain" description="Protein export membrane protein SecD/SecF C-terminal" evidence="10">
    <location>
        <begin position="257"/>
        <end position="426"/>
    </location>
</feature>
<dbReference type="Pfam" id="PF22599">
    <property type="entry name" value="SecDF_P1_head"/>
    <property type="match status" value="1"/>
</dbReference>
<dbReference type="FunFam" id="1.20.1640.10:FF:000004">
    <property type="entry name" value="Protein translocase subunit SecD"/>
    <property type="match status" value="1"/>
</dbReference>
<accession>A0A1G2QX03</accession>
<comment type="similarity">
    <text evidence="9">Belongs to the SecD/SecF family. SecD subfamily.</text>
</comment>